<feature type="compositionally biased region" description="Basic and acidic residues" evidence="1">
    <location>
        <begin position="12"/>
        <end position="27"/>
    </location>
</feature>
<organism evidence="2 3">
    <name type="scientific">Clitoria ternatea</name>
    <name type="common">Butterfly pea</name>
    <dbReference type="NCBI Taxonomy" id="43366"/>
    <lineage>
        <taxon>Eukaryota</taxon>
        <taxon>Viridiplantae</taxon>
        <taxon>Streptophyta</taxon>
        <taxon>Embryophyta</taxon>
        <taxon>Tracheophyta</taxon>
        <taxon>Spermatophyta</taxon>
        <taxon>Magnoliopsida</taxon>
        <taxon>eudicotyledons</taxon>
        <taxon>Gunneridae</taxon>
        <taxon>Pentapetalae</taxon>
        <taxon>rosids</taxon>
        <taxon>fabids</taxon>
        <taxon>Fabales</taxon>
        <taxon>Fabaceae</taxon>
        <taxon>Papilionoideae</taxon>
        <taxon>50 kb inversion clade</taxon>
        <taxon>NPAAA clade</taxon>
        <taxon>indigoferoid/millettioid clade</taxon>
        <taxon>Phaseoleae</taxon>
        <taxon>Clitoria</taxon>
    </lineage>
</organism>
<evidence type="ECO:0000313" key="3">
    <source>
        <dbReference type="Proteomes" id="UP001359559"/>
    </source>
</evidence>
<evidence type="ECO:0000313" key="2">
    <source>
        <dbReference type="EMBL" id="KAK7309646.1"/>
    </source>
</evidence>
<evidence type="ECO:0000256" key="1">
    <source>
        <dbReference type="SAM" id="MobiDB-lite"/>
    </source>
</evidence>
<accession>A0AAN9K487</accession>
<dbReference type="EMBL" id="JAYKXN010000002">
    <property type="protein sequence ID" value="KAK7309646.1"/>
    <property type="molecule type" value="Genomic_DNA"/>
</dbReference>
<dbReference type="AlphaFoldDB" id="A0AAN9K487"/>
<protein>
    <submittedName>
        <fullName evidence="2">Uncharacterized protein</fullName>
    </submittedName>
</protein>
<comment type="caution">
    <text evidence="2">The sequence shown here is derived from an EMBL/GenBank/DDBJ whole genome shotgun (WGS) entry which is preliminary data.</text>
</comment>
<dbReference type="Proteomes" id="UP001359559">
    <property type="component" value="Unassembled WGS sequence"/>
</dbReference>
<proteinExistence type="predicted"/>
<keyword evidence="3" id="KW-1185">Reference proteome</keyword>
<name>A0AAN9K487_CLITE</name>
<feature type="region of interest" description="Disordered" evidence="1">
    <location>
        <begin position="1"/>
        <end position="28"/>
    </location>
</feature>
<sequence length="182" mass="21392">MEMVTKNVSAGERSERRTTLSDGDGRSHLWASTRNRERSYEMQGFEAFPLVTILPQDLKLFLCDPLLSPYIRLASILLSRCWVLVGRRWWVMRVCRGWVGGCFWWWPLVVGVESEWRAGWQEGVNKIFIAHDARKNDLELLEFISLIIIVSHFHLNLLYDIGFMDWSDLWSALSNWDSLHFD</sequence>
<reference evidence="2 3" key="1">
    <citation type="submission" date="2024-01" db="EMBL/GenBank/DDBJ databases">
        <title>The genomes of 5 underutilized Papilionoideae crops provide insights into root nodulation and disease resistance.</title>
        <authorList>
            <person name="Yuan L."/>
        </authorList>
    </citation>
    <scope>NUCLEOTIDE SEQUENCE [LARGE SCALE GENOMIC DNA]</scope>
    <source>
        <strain evidence="2">LY-2023</strain>
        <tissue evidence="2">Leaf</tissue>
    </source>
</reference>
<gene>
    <name evidence="2" type="ORF">RJT34_06544</name>
</gene>